<dbReference type="RefSeq" id="WP_123212398.1">
    <property type="nucleotide sequence ID" value="NZ_RJVO01000006.1"/>
</dbReference>
<keyword evidence="9" id="KW-1185">Reference proteome</keyword>
<dbReference type="InterPro" id="IPR039425">
    <property type="entry name" value="RNA_pol_sigma-70-like"/>
</dbReference>
<dbReference type="GO" id="GO:0006352">
    <property type="term" value="P:DNA-templated transcription initiation"/>
    <property type="evidence" value="ECO:0007669"/>
    <property type="project" value="InterPro"/>
</dbReference>
<dbReference type="Pfam" id="PF04542">
    <property type="entry name" value="Sigma70_r2"/>
    <property type="match status" value="1"/>
</dbReference>
<dbReference type="GO" id="GO:0003677">
    <property type="term" value="F:DNA binding"/>
    <property type="evidence" value="ECO:0007669"/>
    <property type="project" value="InterPro"/>
</dbReference>
<gene>
    <name evidence="8" type="ORF">ED208_13260</name>
</gene>
<dbReference type="GO" id="GO:0016987">
    <property type="term" value="F:sigma factor activity"/>
    <property type="evidence" value="ECO:0007669"/>
    <property type="project" value="UniProtKB-KW"/>
</dbReference>
<dbReference type="SUPFAM" id="SSF88659">
    <property type="entry name" value="Sigma3 and sigma4 domains of RNA polymerase sigma factors"/>
    <property type="match status" value="1"/>
</dbReference>
<dbReference type="InterPro" id="IPR014284">
    <property type="entry name" value="RNA_pol_sigma-70_dom"/>
</dbReference>
<name>A0A3N0V7J8_9GAMM</name>
<feature type="domain" description="RNA polymerase sigma-70 region 2" evidence="6">
    <location>
        <begin position="34"/>
        <end position="101"/>
    </location>
</feature>
<evidence type="ECO:0000259" key="6">
    <source>
        <dbReference type="Pfam" id="PF04542"/>
    </source>
</evidence>
<reference evidence="8 9" key="1">
    <citation type="submission" date="2018-10" db="EMBL/GenBank/DDBJ databases">
        <authorList>
            <person name="Chen W.-M."/>
        </authorList>
    </citation>
    <scope>NUCLEOTIDE SEQUENCE [LARGE SCALE GENOMIC DNA]</scope>
    <source>
        <strain evidence="8 9">THS-13</strain>
    </source>
</reference>
<dbReference type="Proteomes" id="UP000282106">
    <property type="component" value="Unassembled WGS sequence"/>
</dbReference>
<keyword evidence="2" id="KW-0805">Transcription regulation</keyword>
<organism evidence="8 9">
    <name type="scientific">Stagnimonas aquatica</name>
    <dbReference type="NCBI Taxonomy" id="2689987"/>
    <lineage>
        <taxon>Bacteria</taxon>
        <taxon>Pseudomonadati</taxon>
        <taxon>Pseudomonadota</taxon>
        <taxon>Gammaproteobacteria</taxon>
        <taxon>Nevskiales</taxon>
        <taxon>Nevskiaceae</taxon>
        <taxon>Stagnimonas</taxon>
    </lineage>
</organism>
<keyword evidence="4" id="KW-0804">Transcription</keyword>
<dbReference type="AlphaFoldDB" id="A0A3N0V7J8"/>
<evidence type="ECO:0000256" key="3">
    <source>
        <dbReference type="ARBA" id="ARBA00023082"/>
    </source>
</evidence>
<dbReference type="InterPro" id="IPR013249">
    <property type="entry name" value="RNA_pol_sigma70_r4_t2"/>
</dbReference>
<feature type="region of interest" description="Disordered" evidence="5">
    <location>
        <begin position="182"/>
        <end position="209"/>
    </location>
</feature>
<dbReference type="PANTHER" id="PTHR43133:SF46">
    <property type="entry name" value="RNA POLYMERASE SIGMA-70 FACTOR ECF SUBFAMILY"/>
    <property type="match status" value="1"/>
</dbReference>
<evidence type="ECO:0000313" key="9">
    <source>
        <dbReference type="Proteomes" id="UP000282106"/>
    </source>
</evidence>
<comment type="similarity">
    <text evidence="1">Belongs to the sigma-70 factor family. ECF subfamily.</text>
</comment>
<accession>A0A3N0V7J8</accession>
<evidence type="ECO:0000256" key="2">
    <source>
        <dbReference type="ARBA" id="ARBA00023015"/>
    </source>
</evidence>
<keyword evidence="3" id="KW-0731">Sigma factor</keyword>
<protein>
    <submittedName>
        <fullName evidence="8">Sigma-70 family RNA polymerase sigma factor</fullName>
    </submittedName>
</protein>
<proteinExistence type="inferred from homology"/>
<dbReference type="InterPro" id="IPR007627">
    <property type="entry name" value="RNA_pol_sigma70_r2"/>
</dbReference>
<feature type="domain" description="RNA polymerase sigma factor 70 region 4 type 2" evidence="7">
    <location>
        <begin position="124"/>
        <end position="175"/>
    </location>
</feature>
<comment type="caution">
    <text evidence="8">The sequence shown here is derived from an EMBL/GenBank/DDBJ whole genome shotgun (WGS) entry which is preliminary data.</text>
</comment>
<evidence type="ECO:0000256" key="5">
    <source>
        <dbReference type="SAM" id="MobiDB-lite"/>
    </source>
</evidence>
<evidence type="ECO:0000256" key="4">
    <source>
        <dbReference type="ARBA" id="ARBA00023163"/>
    </source>
</evidence>
<sequence>MDKDSKAATGFAQPLEAEWLDRARAGDRAAQALIYRRYERAVYTLLRRMVDCADTAADLLQDSFLDAYARIHQFRGESPFGYWLRAVAASRALMHLRGQRRFLELFAPEAEVERVPSFDVHQLDLERALAVLPPLPRAVLWLYHVEGYTHAEIAAMNGKTESFSKSQLARAHQKLRELLGVGEPSPATRATPHTPASPPPAAMAVATEY</sequence>
<dbReference type="Pfam" id="PF08281">
    <property type="entry name" value="Sigma70_r4_2"/>
    <property type="match status" value="1"/>
</dbReference>
<evidence type="ECO:0000313" key="8">
    <source>
        <dbReference type="EMBL" id="ROH88776.1"/>
    </source>
</evidence>
<dbReference type="EMBL" id="RJVO01000006">
    <property type="protein sequence ID" value="ROH88776.1"/>
    <property type="molecule type" value="Genomic_DNA"/>
</dbReference>
<dbReference type="Gene3D" id="1.10.1740.10">
    <property type="match status" value="1"/>
</dbReference>
<dbReference type="PANTHER" id="PTHR43133">
    <property type="entry name" value="RNA POLYMERASE ECF-TYPE SIGMA FACTO"/>
    <property type="match status" value="1"/>
</dbReference>
<dbReference type="Gene3D" id="1.10.10.10">
    <property type="entry name" value="Winged helix-like DNA-binding domain superfamily/Winged helix DNA-binding domain"/>
    <property type="match status" value="1"/>
</dbReference>
<feature type="compositionally biased region" description="Low complexity" evidence="5">
    <location>
        <begin position="184"/>
        <end position="194"/>
    </location>
</feature>
<dbReference type="NCBIfam" id="TIGR02937">
    <property type="entry name" value="sigma70-ECF"/>
    <property type="match status" value="1"/>
</dbReference>
<dbReference type="InParanoid" id="A0A3N0V7J8"/>
<dbReference type="SUPFAM" id="SSF88946">
    <property type="entry name" value="Sigma2 domain of RNA polymerase sigma factors"/>
    <property type="match status" value="1"/>
</dbReference>
<dbReference type="InterPro" id="IPR013324">
    <property type="entry name" value="RNA_pol_sigma_r3/r4-like"/>
</dbReference>
<evidence type="ECO:0000259" key="7">
    <source>
        <dbReference type="Pfam" id="PF08281"/>
    </source>
</evidence>
<dbReference type="InterPro" id="IPR036388">
    <property type="entry name" value="WH-like_DNA-bd_sf"/>
</dbReference>
<dbReference type="InterPro" id="IPR013325">
    <property type="entry name" value="RNA_pol_sigma_r2"/>
</dbReference>
<evidence type="ECO:0000256" key="1">
    <source>
        <dbReference type="ARBA" id="ARBA00010641"/>
    </source>
</evidence>